<comment type="subunit">
    <text evidence="4 11">Tetramer of two alpha and two beta chains.</text>
</comment>
<comment type="pathway">
    <text evidence="2 11">Amino-acid biosynthesis; L-tryptophan biosynthesis; L-tryptophan from chorismate: step 5/5.</text>
</comment>
<organism evidence="13 14">
    <name type="scientific">Antiquaquibacter oligotrophicus</name>
    <dbReference type="NCBI Taxonomy" id="2880260"/>
    <lineage>
        <taxon>Bacteria</taxon>
        <taxon>Bacillati</taxon>
        <taxon>Actinomycetota</taxon>
        <taxon>Actinomycetes</taxon>
        <taxon>Micrococcales</taxon>
        <taxon>Microbacteriaceae</taxon>
        <taxon>Antiquaquibacter</taxon>
    </lineage>
</organism>
<evidence type="ECO:0000256" key="10">
    <source>
        <dbReference type="ARBA" id="ARBA00049047"/>
    </source>
</evidence>
<feature type="modified residue" description="N6-(pyridoxal phosphate)lysine" evidence="11">
    <location>
        <position position="90"/>
    </location>
</feature>
<proteinExistence type="inferred from homology"/>
<keyword evidence="7 11" id="KW-0663">Pyridoxal phosphate</keyword>
<dbReference type="InterPro" id="IPR023026">
    <property type="entry name" value="Trp_synth_beta/beta-like"/>
</dbReference>
<evidence type="ECO:0000313" key="14">
    <source>
        <dbReference type="Proteomes" id="UP001160142"/>
    </source>
</evidence>
<keyword evidence="8 11" id="KW-0057">Aromatic amino acid biosynthesis</keyword>
<dbReference type="PANTHER" id="PTHR48077">
    <property type="entry name" value="TRYPTOPHAN SYNTHASE-RELATED"/>
    <property type="match status" value="1"/>
</dbReference>
<evidence type="ECO:0000256" key="11">
    <source>
        <dbReference type="HAMAP-Rule" id="MF_00133"/>
    </source>
</evidence>
<dbReference type="HAMAP" id="MF_00133">
    <property type="entry name" value="Trp_synth_beta"/>
    <property type="match status" value="1"/>
</dbReference>
<sequence>MMYRDELGPYFGDFGGRFVPESLIAALDELDVAYRDAKTDPVFQSELAALHATYTGRPSIITEVPRFAEHAGGARIILKREDLNHTGSHKINNVLGQALLARRLGKTRLIAETGAGQHGVATATAAALFGMSCVVYMGEVDTERQALNVARMRLLGAEVIPVKTGSRTLKDAINEALRDWVANVADTHYLLGTVAGPHPFPVMVRDFHKIIGEEARQQVLELTGRLPDAVAACVGGGSNAIGIFHAFLDDPEVALYGYEAAGDGHLTERHAATLTRGRPGVLHGAKSYMLQDEDGQTLESHSISAGLDYPGVGPEHAWLHDIGRASYLPVTDDEAMQALRLLSRTEGIIPAIESSHALAGALTLGRELGPESIILVNLSGRGDKDMETAATYFDILDAR</sequence>
<gene>
    <name evidence="11" type="primary">trpB</name>
    <name evidence="13" type="ORF">M2152_001137</name>
</gene>
<dbReference type="PIRSF" id="PIRSF001413">
    <property type="entry name" value="Trp_syn_beta"/>
    <property type="match status" value="1"/>
</dbReference>
<dbReference type="RefSeq" id="WP_322133281.1">
    <property type="nucleotide sequence ID" value="NZ_CP085036.1"/>
</dbReference>
<dbReference type="Proteomes" id="UP001160142">
    <property type="component" value="Unassembled WGS sequence"/>
</dbReference>
<evidence type="ECO:0000256" key="4">
    <source>
        <dbReference type="ARBA" id="ARBA00011270"/>
    </source>
</evidence>
<accession>A0ABT6KMJ1</accession>
<protein>
    <recommendedName>
        <fullName evidence="11">Tryptophan synthase beta chain</fullName>
        <ecNumber evidence="11">4.2.1.20</ecNumber>
    </recommendedName>
</protein>
<comment type="cofactor">
    <cofactor evidence="1 11">
        <name>pyridoxal 5'-phosphate</name>
        <dbReference type="ChEBI" id="CHEBI:597326"/>
    </cofactor>
</comment>
<comment type="caution">
    <text evidence="13">The sequence shown here is derived from an EMBL/GenBank/DDBJ whole genome shotgun (WGS) entry which is preliminary data.</text>
</comment>
<evidence type="ECO:0000256" key="7">
    <source>
        <dbReference type="ARBA" id="ARBA00022898"/>
    </source>
</evidence>
<evidence type="ECO:0000256" key="6">
    <source>
        <dbReference type="ARBA" id="ARBA00022822"/>
    </source>
</evidence>
<dbReference type="InterPro" id="IPR001926">
    <property type="entry name" value="TrpB-like_PALP"/>
</dbReference>
<comment type="catalytic activity">
    <reaction evidence="10 11">
        <text>(1S,2R)-1-C-(indol-3-yl)glycerol 3-phosphate + L-serine = D-glyceraldehyde 3-phosphate + L-tryptophan + H2O</text>
        <dbReference type="Rhea" id="RHEA:10532"/>
        <dbReference type="ChEBI" id="CHEBI:15377"/>
        <dbReference type="ChEBI" id="CHEBI:33384"/>
        <dbReference type="ChEBI" id="CHEBI:57912"/>
        <dbReference type="ChEBI" id="CHEBI:58866"/>
        <dbReference type="ChEBI" id="CHEBI:59776"/>
        <dbReference type="EC" id="4.2.1.20"/>
    </reaction>
</comment>
<dbReference type="GO" id="GO:0004834">
    <property type="term" value="F:tryptophan synthase activity"/>
    <property type="evidence" value="ECO:0007669"/>
    <property type="project" value="UniProtKB-EC"/>
</dbReference>
<dbReference type="InterPro" id="IPR006653">
    <property type="entry name" value="Trp_synth_b_CS"/>
</dbReference>
<dbReference type="Pfam" id="PF00291">
    <property type="entry name" value="PALP"/>
    <property type="match status" value="1"/>
</dbReference>
<dbReference type="EMBL" id="JARXVQ010000001">
    <property type="protein sequence ID" value="MDH6180955.1"/>
    <property type="molecule type" value="Genomic_DNA"/>
</dbReference>
<evidence type="ECO:0000256" key="5">
    <source>
        <dbReference type="ARBA" id="ARBA00022605"/>
    </source>
</evidence>
<name>A0ABT6KMJ1_9MICO</name>
<keyword evidence="9 11" id="KW-0456">Lyase</keyword>
<feature type="domain" description="Tryptophan synthase beta chain-like PALP" evidence="12">
    <location>
        <begin position="56"/>
        <end position="380"/>
    </location>
</feature>
<comment type="function">
    <text evidence="11">The beta subunit is responsible for the synthesis of L-tryptophan from indole and L-serine.</text>
</comment>
<evidence type="ECO:0000313" key="13">
    <source>
        <dbReference type="EMBL" id="MDH6180955.1"/>
    </source>
</evidence>
<dbReference type="SUPFAM" id="SSF53686">
    <property type="entry name" value="Tryptophan synthase beta subunit-like PLP-dependent enzymes"/>
    <property type="match status" value="1"/>
</dbReference>
<keyword evidence="5 11" id="KW-0028">Amino-acid biosynthesis</keyword>
<dbReference type="Gene3D" id="3.40.50.1100">
    <property type="match status" value="2"/>
</dbReference>
<dbReference type="InterPro" id="IPR036052">
    <property type="entry name" value="TrpB-like_PALP_sf"/>
</dbReference>
<reference evidence="13 14" key="1">
    <citation type="submission" date="2023-04" db="EMBL/GenBank/DDBJ databases">
        <title>Genome Encyclopedia of Bacteria and Archaea VI: Functional Genomics of Type Strains.</title>
        <authorList>
            <person name="Whitman W."/>
        </authorList>
    </citation>
    <scope>NUCLEOTIDE SEQUENCE [LARGE SCALE GENOMIC DNA]</scope>
    <source>
        <strain evidence="13 14">SG_E_30_P1</strain>
    </source>
</reference>
<dbReference type="PANTHER" id="PTHR48077:SF3">
    <property type="entry name" value="TRYPTOPHAN SYNTHASE"/>
    <property type="match status" value="1"/>
</dbReference>
<evidence type="ECO:0000256" key="3">
    <source>
        <dbReference type="ARBA" id="ARBA00009982"/>
    </source>
</evidence>
<comment type="similarity">
    <text evidence="3 11">Belongs to the TrpB family.</text>
</comment>
<dbReference type="CDD" id="cd06446">
    <property type="entry name" value="Trp-synth_B"/>
    <property type="match status" value="1"/>
</dbReference>
<keyword evidence="6 11" id="KW-0822">Tryptophan biosynthesis</keyword>
<keyword evidence="14" id="KW-1185">Reference proteome</keyword>
<dbReference type="EC" id="4.2.1.20" evidence="11"/>
<evidence type="ECO:0000256" key="9">
    <source>
        <dbReference type="ARBA" id="ARBA00023239"/>
    </source>
</evidence>
<evidence type="ECO:0000256" key="2">
    <source>
        <dbReference type="ARBA" id="ARBA00004733"/>
    </source>
</evidence>
<dbReference type="NCBIfam" id="TIGR00263">
    <property type="entry name" value="trpB"/>
    <property type="match status" value="1"/>
</dbReference>
<evidence type="ECO:0000256" key="1">
    <source>
        <dbReference type="ARBA" id="ARBA00001933"/>
    </source>
</evidence>
<dbReference type="InterPro" id="IPR006654">
    <property type="entry name" value="Trp_synth_beta"/>
</dbReference>
<evidence type="ECO:0000256" key="8">
    <source>
        <dbReference type="ARBA" id="ARBA00023141"/>
    </source>
</evidence>
<dbReference type="PROSITE" id="PS00168">
    <property type="entry name" value="TRP_SYNTHASE_BETA"/>
    <property type="match status" value="1"/>
</dbReference>
<evidence type="ECO:0000259" key="12">
    <source>
        <dbReference type="Pfam" id="PF00291"/>
    </source>
</evidence>